<feature type="compositionally biased region" description="Low complexity" evidence="1">
    <location>
        <begin position="433"/>
        <end position="454"/>
    </location>
</feature>
<dbReference type="EMBL" id="LUHQ01000002">
    <property type="protein sequence ID" value="OAP08596.1"/>
    <property type="molecule type" value="Genomic_DNA"/>
</dbReference>
<evidence type="ECO:0000313" key="2">
    <source>
        <dbReference type="EMBL" id="OAP08596.1"/>
    </source>
</evidence>
<proteinExistence type="predicted"/>
<feature type="compositionally biased region" description="Polar residues" evidence="1">
    <location>
        <begin position="455"/>
        <end position="465"/>
    </location>
</feature>
<accession>A0A178VRX8</accession>
<name>A0A178VRX8_ARATH</name>
<comment type="caution">
    <text evidence="2">The sequence shown here is derived from an EMBL/GenBank/DDBJ whole genome shotgun (WGS) entry which is preliminary data.</text>
</comment>
<feature type="region of interest" description="Disordered" evidence="1">
    <location>
        <begin position="1"/>
        <end position="83"/>
    </location>
</feature>
<protein>
    <recommendedName>
        <fullName evidence="4">Transposase, Ptta/En/Spm, plant</fullName>
    </recommendedName>
</protein>
<evidence type="ECO:0008006" key="4">
    <source>
        <dbReference type="Google" id="ProtNLM"/>
    </source>
</evidence>
<dbReference type="Proteomes" id="UP000078284">
    <property type="component" value="Chromosome 2"/>
</dbReference>
<feature type="compositionally biased region" description="Low complexity" evidence="1">
    <location>
        <begin position="466"/>
        <end position="483"/>
    </location>
</feature>
<dbReference type="AlphaFoldDB" id="A0A178VRX8"/>
<feature type="compositionally biased region" description="Low complexity" evidence="1">
    <location>
        <begin position="49"/>
        <end position="64"/>
    </location>
</feature>
<organism evidence="2 3">
    <name type="scientific">Arabidopsis thaliana</name>
    <name type="common">Mouse-ear cress</name>
    <dbReference type="NCBI Taxonomy" id="3702"/>
    <lineage>
        <taxon>Eukaryota</taxon>
        <taxon>Viridiplantae</taxon>
        <taxon>Streptophyta</taxon>
        <taxon>Embryophyta</taxon>
        <taxon>Tracheophyta</taxon>
        <taxon>Spermatophyta</taxon>
        <taxon>Magnoliopsida</taxon>
        <taxon>eudicotyledons</taxon>
        <taxon>Gunneridae</taxon>
        <taxon>Pentapetalae</taxon>
        <taxon>rosids</taxon>
        <taxon>malvids</taxon>
        <taxon>Brassicales</taxon>
        <taxon>Brassicaceae</taxon>
        <taxon>Camelineae</taxon>
        <taxon>Arabidopsis</taxon>
    </lineage>
</organism>
<gene>
    <name evidence="2" type="ordered locus">AXX17_At2g07280</name>
</gene>
<dbReference type="InterPro" id="IPR004252">
    <property type="entry name" value="Probable_transposase_24"/>
</dbReference>
<reference evidence="3" key="1">
    <citation type="journal article" date="2016" name="Proc. Natl. Acad. Sci. U.S.A.">
        <title>Chromosome-level assembly of Arabidopsis thaliana Ler reveals the extent of translocation and inversion polymorphisms.</title>
        <authorList>
            <person name="Zapata L."/>
            <person name="Ding J."/>
            <person name="Willing E.M."/>
            <person name="Hartwig B."/>
            <person name="Bezdan D."/>
            <person name="Jiao W.B."/>
            <person name="Patel V."/>
            <person name="Velikkakam James G."/>
            <person name="Koornneef M."/>
            <person name="Ossowski S."/>
            <person name="Schneeberger K."/>
        </authorList>
    </citation>
    <scope>NUCLEOTIDE SEQUENCE [LARGE SCALE GENOMIC DNA]</scope>
    <source>
        <strain evidence="3">cv. Landsberg erecta</strain>
    </source>
</reference>
<evidence type="ECO:0000313" key="3">
    <source>
        <dbReference type="Proteomes" id="UP000078284"/>
    </source>
</evidence>
<feature type="compositionally biased region" description="Polar residues" evidence="1">
    <location>
        <begin position="29"/>
        <end position="40"/>
    </location>
</feature>
<dbReference type="Pfam" id="PF03004">
    <property type="entry name" value="Transposase_24"/>
    <property type="match status" value="1"/>
</dbReference>
<sequence>MAAGGRGKSTRGRGRGRGSEVGGSSQSSNPNSATQSVTQSKSRRPSQYPPSTKSQKTPTQTTKTPTPPLQHSPSVSEQPPLVRRKQLPALRQHQVPPLQEQPVETPIPEQQFIPLHQNPNYEEEDEVDDGEEVGDKEPIPGVETLWFNRHNGKLSRVISGIFRRKFDGPYISWKVTPIATQERYFRNFARKYYWDQGVTELVKEGSLVIAKKRMKGIVSQAKKSGEQPPWIGDTLWKQMWVHWNTEDAIQKSETASNCRNSNRGGLGVHKHLAGQKPFVQVHQEMEEKLKRRVSYGEVFMKTHIRADGSFVDQKSQHVGEAYVKMLEEMMFEIDEDGPQISDGKGNPFGLGSLGETLNKRRKTETYASSSSTVAKLQEQLQLKMSEQAEQNAKRDEEHRQSQSRIASLEKLVLFMKEKDPELAVYLSSDSTEPEPVTLPTTTLPTATANQPTNTEAGTQGDNRLGNTPLASTSATLSNTASNN</sequence>
<evidence type="ECO:0000256" key="1">
    <source>
        <dbReference type="SAM" id="MobiDB-lite"/>
    </source>
</evidence>
<feature type="region of interest" description="Disordered" evidence="1">
    <location>
        <begin position="426"/>
        <end position="483"/>
    </location>
</feature>